<dbReference type="Gene3D" id="3.10.129.10">
    <property type="entry name" value="Hotdog Thioesterase"/>
    <property type="match status" value="1"/>
</dbReference>
<evidence type="ECO:0000313" key="5">
    <source>
        <dbReference type="EMBL" id="ABW17948.1"/>
    </source>
</evidence>
<dbReference type="KEGG" id="aoe:Clos_0386"/>
<dbReference type="InterPro" id="IPR033120">
    <property type="entry name" value="HOTDOG_ACOT"/>
</dbReference>
<evidence type="ECO:0000256" key="3">
    <source>
        <dbReference type="PROSITE-ProRule" id="PRU01106"/>
    </source>
</evidence>
<feature type="domain" description="HotDog ACOT-type" evidence="4">
    <location>
        <begin position="1"/>
        <end position="110"/>
    </location>
</feature>
<dbReference type="GO" id="GO:0052816">
    <property type="term" value="F:long-chain fatty acyl-CoA hydrolase activity"/>
    <property type="evidence" value="ECO:0007669"/>
    <property type="project" value="TreeGrafter"/>
</dbReference>
<dbReference type="AlphaFoldDB" id="A8MLN1"/>
<dbReference type="eggNOG" id="COG1607">
    <property type="taxonomic scope" value="Bacteria"/>
</dbReference>
<dbReference type="CDD" id="cd03442">
    <property type="entry name" value="BFIT_BACH"/>
    <property type="match status" value="1"/>
</dbReference>
<dbReference type="InterPro" id="IPR040170">
    <property type="entry name" value="Cytosol_ACT"/>
</dbReference>
<comment type="similarity">
    <text evidence="1">Belongs to the acyl coenzyme A hydrolase family.</text>
</comment>
<accession>A8MLN1</accession>
<dbReference type="RefSeq" id="WP_012158263.1">
    <property type="nucleotide sequence ID" value="NC_009922.1"/>
</dbReference>
<dbReference type="Proteomes" id="UP000000269">
    <property type="component" value="Chromosome"/>
</dbReference>
<sequence length="138" mass="15257">MKKIHASRLVKSEDLNHHGTLFAGRMAEWFVENCFICGAMETEKPENIVCVKVHGLSFGSPVQKGSIINMKSYIAKVGRTSFTVYGKVTKNNAKDTVSDGFISFVFVDSNGKPIPHSIVLDEAADPEEIEIREKALNL</sequence>
<dbReference type="GO" id="GO:0009062">
    <property type="term" value="P:fatty acid catabolic process"/>
    <property type="evidence" value="ECO:0007669"/>
    <property type="project" value="TreeGrafter"/>
</dbReference>
<dbReference type="Pfam" id="PF03061">
    <property type="entry name" value="4HBT"/>
    <property type="match status" value="1"/>
</dbReference>
<gene>
    <name evidence="5" type="ordered locus">Clos_0386</name>
</gene>
<dbReference type="SUPFAM" id="SSF54637">
    <property type="entry name" value="Thioesterase/thiol ester dehydrase-isomerase"/>
    <property type="match status" value="1"/>
</dbReference>
<dbReference type="GO" id="GO:0005829">
    <property type="term" value="C:cytosol"/>
    <property type="evidence" value="ECO:0007669"/>
    <property type="project" value="TreeGrafter"/>
</dbReference>
<protein>
    <submittedName>
        <fullName evidence="5">Acyl-CoA hydrolase</fullName>
    </submittedName>
</protein>
<keyword evidence="2 3" id="KW-0378">Hydrolase</keyword>
<dbReference type="STRING" id="350688.Clos_0386"/>
<dbReference type="InterPro" id="IPR029069">
    <property type="entry name" value="HotDog_dom_sf"/>
</dbReference>
<proteinExistence type="inferred from homology"/>
<evidence type="ECO:0000259" key="4">
    <source>
        <dbReference type="PROSITE" id="PS51770"/>
    </source>
</evidence>
<dbReference type="PANTHER" id="PTHR11049:SF31">
    <property type="entry name" value="HOTDOG ACOT-TYPE DOMAIN-CONTAINING PROTEIN"/>
    <property type="match status" value="1"/>
</dbReference>
<dbReference type="EMBL" id="CP000853">
    <property type="protein sequence ID" value="ABW17948.1"/>
    <property type="molecule type" value="Genomic_DNA"/>
</dbReference>
<dbReference type="InterPro" id="IPR006683">
    <property type="entry name" value="Thioestr_dom"/>
</dbReference>
<dbReference type="HOGENOM" id="CLU_050164_1_1_9"/>
<name>A8MLN1_ALKOO</name>
<dbReference type="GO" id="GO:0006637">
    <property type="term" value="P:acyl-CoA metabolic process"/>
    <property type="evidence" value="ECO:0007669"/>
    <property type="project" value="TreeGrafter"/>
</dbReference>
<dbReference type="PANTHER" id="PTHR11049">
    <property type="entry name" value="ACYL COENZYME A THIOESTER HYDROLASE"/>
    <property type="match status" value="1"/>
</dbReference>
<evidence type="ECO:0000313" key="6">
    <source>
        <dbReference type="Proteomes" id="UP000000269"/>
    </source>
</evidence>
<keyword evidence="6" id="KW-1185">Reference proteome</keyword>
<evidence type="ECO:0000256" key="2">
    <source>
        <dbReference type="ARBA" id="ARBA00022801"/>
    </source>
</evidence>
<reference evidence="6" key="1">
    <citation type="submission" date="2007-10" db="EMBL/GenBank/DDBJ databases">
        <title>Complete genome of Alkaliphilus oremlandii OhILAs.</title>
        <authorList>
            <person name="Copeland A."/>
            <person name="Lucas S."/>
            <person name="Lapidus A."/>
            <person name="Barry K."/>
            <person name="Detter J.C."/>
            <person name="Glavina del Rio T."/>
            <person name="Hammon N."/>
            <person name="Israni S."/>
            <person name="Dalin E."/>
            <person name="Tice H."/>
            <person name="Pitluck S."/>
            <person name="Chain P."/>
            <person name="Malfatti S."/>
            <person name="Shin M."/>
            <person name="Vergez L."/>
            <person name="Schmutz J."/>
            <person name="Larimer F."/>
            <person name="Land M."/>
            <person name="Hauser L."/>
            <person name="Kyrpides N."/>
            <person name="Mikhailova N."/>
            <person name="Stolz J.F."/>
            <person name="Dawson A."/>
            <person name="Fisher E."/>
            <person name="Crable B."/>
            <person name="Perera E."/>
            <person name="Lisak J."/>
            <person name="Ranganathan M."/>
            <person name="Basu P."/>
            <person name="Richardson P."/>
        </authorList>
    </citation>
    <scope>NUCLEOTIDE SEQUENCE [LARGE SCALE GENOMIC DNA]</scope>
    <source>
        <strain evidence="6">OhILAs</strain>
    </source>
</reference>
<dbReference type="OrthoDB" id="9791628at2"/>
<dbReference type="PROSITE" id="PS51770">
    <property type="entry name" value="HOTDOG_ACOT"/>
    <property type="match status" value="1"/>
</dbReference>
<evidence type="ECO:0000256" key="1">
    <source>
        <dbReference type="ARBA" id="ARBA00010458"/>
    </source>
</evidence>
<organism evidence="5 6">
    <name type="scientific">Alkaliphilus oremlandii (strain OhILAs)</name>
    <name type="common">Clostridium oremlandii (strain OhILAs)</name>
    <dbReference type="NCBI Taxonomy" id="350688"/>
    <lineage>
        <taxon>Bacteria</taxon>
        <taxon>Bacillati</taxon>
        <taxon>Bacillota</taxon>
        <taxon>Clostridia</taxon>
        <taxon>Peptostreptococcales</taxon>
        <taxon>Natronincolaceae</taxon>
        <taxon>Alkaliphilus</taxon>
    </lineage>
</organism>